<feature type="domain" description="Peptidase S11 D-Ala-D-Ala carboxypeptidase A C-terminal" evidence="14">
    <location>
        <begin position="286"/>
        <end position="376"/>
    </location>
</feature>
<dbReference type="GO" id="GO:0006508">
    <property type="term" value="P:proteolysis"/>
    <property type="evidence" value="ECO:0007669"/>
    <property type="project" value="UniProtKB-KW"/>
</dbReference>
<sequence>MAYVAARLEILLRPANSSRSWLAVFLVLCILLEIIAFPATVIGTPVKHSLVVDYNTKAILLEKNAGVLMHPSSMSKLMTLYMVFERLHEGDLSLDDTFVVNERAWRMGGSKMFVALKSSIAIADLLRGIIVQSANDACIVIAENLAGSEKSFAEAMTAKARRIGLTHSTFRNASGWPVPDHLMTARDLATLARRLIIDFPEYYPLFREMYFTYNGIRQGNRNPLLYKQTLGADGLKTGHTEAGGYGLIASAIRDGRRVIMVLNGLASIKQREQESERLVEWSFRAFMNRNLFKANTEITTADVWLGTQATVPLVTNREIIVTLPRAINKNVRATVVFDSPIPAPILRGERLATLVLTIPGIATPEIPLVAGVDIKRLSFSGRLLAAARHVLR</sequence>
<dbReference type="SUPFAM" id="SSF69189">
    <property type="entry name" value="Penicillin-binding protein associated domain"/>
    <property type="match status" value="1"/>
</dbReference>
<evidence type="ECO:0000256" key="4">
    <source>
        <dbReference type="ARBA" id="ARBA00012448"/>
    </source>
</evidence>
<accession>A0A484H566</accession>
<dbReference type="InterPro" id="IPR012338">
    <property type="entry name" value="Beta-lactam/transpept-like"/>
</dbReference>
<dbReference type="GO" id="GO:0009252">
    <property type="term" value="P:peptidoglycan biosynthetic process"/>
    <property type="evidence" value="ECO:0007669"/>
    <property type="project" value="UniProtKB-UniPathway"/>
</dbReference>
<keyword evidence="6" id="KW-0645">Protease</keyword>
<reference evidence="15" key="1">
    <citation type="submission" date="2018-10" db="EMBL/GenBank/DDBJ databases">
        <authorList>
            <person name="Gruber-Vodicka H."/>
            <person name="Jaeckle O."/>
        </authorList>
    </citation>
    <scope>NUCLEOTIDE SEQUENCE</scope>
</reference>
<keyword evidence="9" id="KW-0133">Cell shape</keyword>
<comment type="catalytic activity">
    <reaction evidence="12">
        <text>Preferential cleavage: (Ac)2-L-Lys-D-Ala-|-D-Ala. Also transpeptidation of peptidyl-alanyl moieties that are N-acyl substituents of D-alanine.</text>
        <dbReference type="EC" id="3.4.16.4"/>
    </reaction>
</comment>
<evidence type="ECO:0000256" key="10">
    <source>
        <dbReference type="ARBA" id="ARBA00022984"/>
    </source>
</evidence>
<dbReference type="GO" id="GO:0071555">
    <property type="term" value="P:cell wall organization"/>
    <property type="evidence" value="ECO:0007669"/>
    <property type="project" value="UniProtKB-KW"/>
</dbReference>
<evidence type="ECO:0000256" key="13">
    <source>
        <dbReference type="SAM" id="Phobius"/>
    </source>
</evidence>
<keyword evidence="13" id="KW-0472">Membrane</keyword>
<dbReference type="Pfam" id="PF00768">
    <property type="entry name" value="Peptidase_S11"/>
    <property type="match status" value="1"/>
</dbReference>
<dbReference type="InterPro" id="IPR018044">
    <property type="entry name" value="Peptidase_S11"/>
</dbReference>
<evidence type="ECO:0000256" key="11">
    <source>
        <dbReference type="ARBA" id="ARBA00023316"/>
    </source>
</evidence>
<dbReference type="AlphaFoldDB" id="A0A484H566"/>
<dbReference type="UniPathway" id="UPA00219"/>
<keyword evidence="11" id="KW-0961">Cell wall biogenesis/degradation</keyword>
<dbReference type="Gene3D" id="2.60.410.10">
    <property type="entry name" value="D-Ala-D-Ala carboxypeptidase, C-terminal domain"/>
    <property type="match status" value="1"/>
</dbReference>
<dbReference type="SUPFAM" id="SSF56601">
    <property type="entry name" value="beta-lactamase/transpeptidase-like"/>
    <property type="match status" value="1"/>
</dbReference>
<feature type="transmembrane region" description="Helical" evidence="13">
    <location>
        <begin position="21"/>
        <end position="42"/>
    </location>
</feature>
<dbReference type="EC" id="3.4.16.4" evidence="4"/>
<protein>
    <recommendedName>
        <fullName evidence="4">serine-type D-Ala-D-Ala carboxypeptidase</fullName>
        <ecNumber evidence="4">3.4.16.4</ecNumber>
    </recommendedName>
</protein>
<organism evidence="15">
    <name type="scientific">invertebrate metagenome</name>
    <dbReference type="NCBI Taxonomy" id="1711999"/>
    <lineage>
        <taxon>unclassified sequences</taxon>
        <taxon>metagenomes</taxon>
        <taxon>organismal metagenomes</taxon>
    </lineage>
</organism>
<dbReference type="InterPro" id="IPR037167">
    <property type="entry name" value="Peptidase_S11_C_sf"/>
</dbReference>
<evidence type="ECO:0000256" key="1">
    <source>
        <dbReference type="ARBA" id="ARBA00003217"/>
    </source>
</evidence>
<dbReference type="PANTHER" id="PTHR21581:SF6">
    <property type="entry name" value="TRAFFICKING PROTEIN PARTICLE COMPLEX SUBUNIT 12"/>
    <property type="match status" value="1"/>
</dbReference>
<dbReference type="InterPro" id="IPR001967">
    <property type="entry name" value="Peptidase_S11_N"/>
</dbReference>
<evidence type="ECO:0000256" key="6">
    <source>
        <dbReference type="ARBA" id="ARBA00022670"/>
    </source>
</evidence>
<evidence type="ECO:0000259" key="14">
    <source>
        <dbReference type="SMART" id="SM00936"/>
    </source>
</evidence>
<dbReference type="GO" id="GO:0009002">
    <property type="term" value="F:serine-type D-Ala-D-Ala carboxypeptidase activity"/>
    <property type="evidence" value="ECO:0007669"/>
    <property type="project" value="UniProtKB-EC"/>
</dbReference>
<evidence type="ECO:0000256" key="2">
    <source>
        <dbReference type="ARBA" id="ARBA00004752"/>
    </source>
</evidence>
<dbReference type="PRINTS" id="PR00725">
    <property type="entry name" value="DADACBPTASE1"/>
</dbReference>
<evidence type="ECO:0000256" key="5">
    <source>
        <dbReference type="ARBA" id="ARBA00022645"/>
    </source>
</evidence>
<evidence type="ECO:0000256" key="9">
    <source>
        <dbReference type="ARBA" id="ARBA00022960"/>
    </source>
</evidence>
<comment type="pathway">
    <text evidence="2">Cell wall biogenesis; peptidoglycan biosynthesis.</text>
</comment>
<proteinExistence type="inferred from homology"/>
<comment type="similarity">
    <text evidence="3">Belongs to the peptidase S11 family.</text>
</comment>
<comment type="function">
    <text evidence="1">Removes C-terminal D-alanyl residues from sugar-peptide cell wall precursors.</text>
</comment>
<dbReference type="Gene3D" id="3.40.710.10">
    <property type="entry name" value="DD-peptidase/beta-lactamase superfamily"/>
    <property type="match status" value="1"/>
</dbReference>
<evidence type="ECO:0000256" key="8">
    <source>
        <dbReference type="ARBA" id="ARBA00022801"/>
    </source>
</evidence>
<keyword evidence="13" id="KW-1133">Transmembrane helix</keyword>
<dbReference type="SMART" id="SM00936">
    <property type="entry name" value="PBP5_C"/>
    <property type="match status" value="1"/>
</dbReference>
<evidence type="ECO:0000313" key="15">
    <source>
        <dbReference type="EMBL" id="VBB68534.1"/>
    </source>
</evidence>
<dbReference type="Pfam" id="PF07943">
    <property type="entry name" value="PBP5_C"/>
    <property type="match status" value="1"/>
</dbReference>
<keyword evidence="13" id="KW-0812">Transmembrane</keyword>
<gene>
    <name evidence="15" type="ORF">RIEGSTA812A_PEG_7</name>
</gene>
<dbReference type="EMBL" id="LR026963">
    <property type="protein sequence ID" value="VBB68534.1"/>
    <property type="molecule type" value="Genomic_DNA"/>
</dbReference>
<dbReference type="InterPro" id="IPR015956">
    <property type="entry name" value="Peniciliin-bd_prot_C_sf"/>
</dbReference>
<evidence type="ECO:0000256" key="12">
    <source>
        <dbReference type="ARBA" id="ARBA00034000"/>
    </source>
</evidence>
<keyword evidence="10" id="KW-0573">Peptidoglycan synthesis</keyword>
<evidence type="ECO:0000256" key="3">
    <source>
        <dbReference type="ARBA" id="ARBA00007164"/>
    </source>
</evidence>
<keyword evidence="7" id="KW-0732">Signal</keyword>
<dbReference type="PANTHER" id="PTHR21581">
    <property type="entry name" value="D-ALANYL-D-ALANINE CARBOXYPEPTIDASE"/>
    <property type="match status" value="1"/>
</dbReference>
<keyword evidence="8 15" id="KW-0378">Hydrolase</keyword>
<evidence type="ECO:0000256" key="7">
    <source>
        <dbReference type="ARBA" id="ARBA00022729"/>
    </source>
</evidence>
<dbReference type="GO" id="GO:0008360">
    <property type="term" value="P:regulation of cell shape"/>
    <property type="evidence" value="ECO:0007669"/>
    <property type="project" value="UniProtKB-KW"/>
</dbReference>
<name>A0A484H566_9ZZZZ</name>
<dbReference type="InterPro" id="IPR012907">
    <property type="entry name" value="Peptidase_S11_C"/>
</dbReference>
<keyword evidence="5 15" id="KW-0121">Carboxypeptidase</keyword>